<dbReference type="PANTHER" id="PTHR14369">
    <property type="entry name" value="SURFEIT LOCUS PROTEIN 6"/>
    <property type="match status" value="1"/>
</dbReference>
<dbReference type="EMBL" id="RWIC01000830">
    <property type="protein sequence ID" value="TKC39872.1"/>
    <property type="molecule type" value="Genomic_DNA"/>
</dbReference>
<proteinExistence type="predicted"/>
<reference evidence="3" key="1">
    <citation type="journal article" date="2019" name="IScience">
        <title>Narwhal Genome Reveals Long-Term Low Genetic Diversity despite Current Large Abundance Size.</title>
        <authorList>
            <person name="Westbury M.V."/>
            <person name="Petersen B."/>
            <person name="Garde E."/>
            <person name="Heide-Jorgensen M.P."/>
            <person name="Lorenzen E.D."/>
        </authorList>
    </citation>
    <scope>NUCLEOTIDE SEQUENCE [LARGE SCALE GENOMIC DNA]</scope>
</reference>
<evidence type="ECO:0000313" key="2">
    <source>
        <dbReference type="EMBL" id="TKC39872.1"/>
    </source>
</evidence>
<comment type="caution">
    <text evidence="2">The sequence shown here is derived from an EMBL/GenBank/DDBJ whole genome shotgun (WGS) entry which is preliminary data.</text>
</comment>
<dbReference type="Proteomes" id="UP000308365">
    <property type="component" value="Unassembled WGS sequence"/>
</dbReference>
<protein>
    <recommendedName>
        <fullName evidence="4">Surfeit locus protein 6</fullName>
    </recommendedName>
</protein>
<dbReference type="AlphaFoldDB" id="A0A4U1ETI1"/>
<evidence type="ECO:0000256" key="1">
    <source>
        <dbReference type="SAM" id="MobiDB-lite"/>
    </source>
</evidence>
<dbReference type="GO" id="GO:0042274">
    <property type="term" value="P:ribosomal small subunit biogenesis"/>
    <property type="evidence" value="ECO:0007669"/>
    <property type="project" value="TreeGrafter"/>
</dbReference>
<dbReference type="InterPro" id="IPR007019">
    <property type="entry name" value="SURF6"/>
</dbReference>
<feature type="compositionally biased region" description="Basic and acidic residues" evidence="1">
    <location>
        <begin position="120"/>
        <end position="152"/>
    </location>
</feature>
<feature type="compositionally biased region" description="Basic and acidic residues" evidence="1">
    <location>
        <begin position="84"/>
        <end position="102"/>
    </location>
</feature>
<gene>
    <name evidence="2" type="ORF">EI555_020566</name>
</gene>
<dbReference type="GO" id="GO:0042273">
    <property type="term" value="P:ribosomal large subunit biogenesis"/>
    <property type="evidence" value="ECO:0007669"/>
    <property type="project" value="TreeGrafter"/>
</dbReference>
<dbReference type="GO" id="GO:0003677">
    <property type="term" value="F:DNA binding"/>
    <property type="evidence" value="ECO:0007669"/>
    <property type="project" value="TreeGrafter"/>
</dbReference>
<name>A0A4U1ETI1_MONMO</name>
<dbReference type="GO" id="GO:0003723">
    <property type="term" value="F:RNA binding"/>
    <property type="evidence" value="ECO:0007669"/>
    <property type="project" value="TreeGrafter"/>
</dbReference>
<accession>A0A4U1ETI1</accession>
<feature type="compositionally biased region" description="Basic and acidic residues" evidence="1">
    <location>
        <begin position="54"/>
        <end position="69"/>
    </location>
</feature>
<evidence type="ECO:0008006" key="4">
    <source>
        <dbReference type="Google" id="ProtNLM"/>
    </source>
</evidence>
<evidence type="ECO:0000313" key="3">
    <source>
        <dbReference type="Proteomes" id="UP000308365"/>
    </source>
</evidence>
<feature type="region of interest" description="Disordered" evidence="1">
    <location>
        <begin position="21"/>
        <end position="152"/>
    </location>
</feature>
<organism evidence="2 3">
    <name type="scientific">Monodon monoceros</name>
    <name type="common">Narwhal</name>
    <name type="synonym">Ceratodon monodon</name>
    <dbReference type="NCBI Taxonomy" id="40151"/>
    <lineage>
        <taxon>Eukaryota</taxon>
        <taxon>Metazoa</taxon>
        <taxon>Chordata</taxon>
        <taxon>Craniata</taxon>
        <taxon>Vertebrata</taxon>
        <taxon>Euteleostomi</taxon>
        <taxon>Mammalia</taxon>
        <taxon>Eutheria</taxon>
        <taxon>Laurasiatheria</taxon>
        <taxon>Artiodactyla</taxon>
        <taxon>Whippomorpha</taxon>
        <taxon>Cetacea</taxon>
        <taxon>Odontoceti</taxon>
        <taxon>Monodontidae</taxon>
        <taxon>Monodon</taxon>
    </lineage>
</organism>
<dbReference type="PANTHER" id="PTHR14369:SF0">
    <property type="entry name" value="SURFEIT LOCUS PROTEIN 6"/>
    <property type="match status" value="1"/>
</dbReference>
<sequence>MAPLLTKYAYLQSLAKKICSQPRPELQKRKSAGKTRVLEAAGLLKKERKKALKKSQEREEKAAEAKARGPAESLRASLPALDVLRQRLPEKTLEARGQDGAKELSPAVLEKRRLRKCRKQERDRKEKQQQKELRAKRKAPEAPEGAEHAERS</sequence>
<dbReference type="GO" id="GO:0005730">
    <property type="term" value="C:nucleolus"/>
    <property type="evidence" value="ECO:0007669"/>
    <property type="project" value="TreeGrafter"/>
</dbReference>